<proteinExistence type="predicted"/>
<organism evidence="1 2">
    <name type="scientific">Lophium mytilinum</name>
    <dbReference type="NCBI Taxonomy" id="390894"/>
    <lineage>
        <taxon>Eukaryota</taxon>
        <taxon>Fungi</taxon>
        <taxon>Dikarya</taxon>
        <taxon>Ascomycota</taxon>
        <taxon>Pezizomycotina</taxon>
        <taxon>Dothideomycetes</taxon>
        <taxon>Pleosporomycetidae</taxon>
        <taxon>Mytilinidiales</taxon>
        <taxon>Mytilinidiaceae</taxon>
        <taxon>Lophium</taxon>
    </lineage>
</organism>
<evidence type="ECO:0000313" key="2">
    <source>
        <dbReference type="Proteomes" id="UP000799750"/>
    </source>
</evidence>
<protein>
    <submittedName>
        <fullName evidence="1">Uncharacterized protein</fullName>
    </submittedName>
</protein>
<keyword evidence="2" id="KW-1185">Reference proteome</keyword>
<evidence type="ECO:0000313" key="1">
    <source>
        <dbReference type="EMBL" id="KAF2494675.1"/>
    </source>
</evidence>
<dbReference type="AlphaFoldDB" id="A0A6A6QQJ2"/>
<gene>
    <name evidence="1" type="ORF">BU16DRAFT_45244</name>
</gene>
<accession>A0A6A6QQJ2</accession>
<sequence>MRDSRLWNSRRVHPLLPRIIRHHIIGLINSYSRPASVPLLTVLVEYSNGWSQGKELGTPEVQRRSQAAVEHTTFAMHASGETLLGSSFSNSKVTLFLSGTRSAEGDCATVIRMAPQPSLGIHLEYSDKLARMVTSKPELYYSVQNLARITVSLRQAR</sequence>
<name>A0A6A6QQJ2_9PEZI</name>
<dbReference type="EMBL" id="MU004190">
    <property type="protein sequence ID" value="KAF2494675.1"/>
    <property type="molecule type" value="Genomic_DNA"/>
</dbReference>
<reference evidence="1" key="1">
    <citation type="journal article" date="2020" name="Stud. Mycol.">
        <title>101 Dothideomycetes genomes: a test case for predicting lifestyles and emergence of pathogens.</title>
        <authorList>
            <person name="Haridas S."/>
            <person name="Albert R."/>
            <person name="Binder M."/>
            <person name="Bloem J."/>
            <person name="Labutti K."/>
            <person name="Salamov A."/>
            <person name="Andreopoulos B."/>
            <person name="Baker S."/>
            <person name="Barry K."/>
            <person name="Bills G."/>
            <person name="Bluhm B."/>
            <person name="Cannon C."/>
            <person name="Castanera R."/>
            <person name="Culley D."/>
            <person name="Daum C."/>
            <person name="Ezra D."/>
            <person name="Gonzalez J."/>
            <person name="Henrissat B."/>
            <person name="Kuo A."/>
            <person name="Liang C."/>
            <person name="Lipzen A."/>
            <person name="Lutzoni F."/>
            <person name="Magnuson J."/>
            <person name="Mondo S."/>
            <person name="Nolan M."/>
            <person name="Ohm R."/>
            <person name="Pangilinan J."/>
            <person name="Park H.-J."/>
            <person name="Ramirez L."/>
            <person name="Alfaro M."/>
            <person name="Sun H."/>
            <person name="Tritt A."/>
            <person name="Yoshinaga Y."/>
            <person name="Zwiers L.-H."/>
            <person name="Turgeon B."/>
            <person name="Goodwin S."/>
            <person name="Spatafora J."/>
            <person name="Crous P."/>
            <person name="Grigoriev I."/>
        </authorList>
    </citation>
    <scope>NUCLEOTIDE SEQUENCE</scope>
    <source>
        <strain evidence="1">CBS 269.34</strain>
    </source>
</reference>
<dbReference type="Proteomes" id="UP000799750">
    <property type="component" value="Unassembled WGS sequence"/>
</dbReference>